<protein>
    <recommendedName>
        <fullName evidence="2">non-specific serine/threonine protein kinase</fullName>
        <ecNumber evidence="2">2.7.11.1</ecNumber>
    </recommendedName>
</protein>
<dbReference type="Gene3D" id="3.30.200.20">
    <property type="entry name" value="Phosphorylase Kinase, domain 1"/>
    <property type="match status" value="1"/>
</dbReference>
<dbReference type="InterPro" id="IPR011009">
    <property type="entry name" value="Kinase-like_dom_sf"/>
</dbReference>
<keyword evidence="5" id="KW-0808">Transferase</keyword>
<evidence type="ECO:0000256" key="5">
    <source>
        <dbReference type="ARBA" id="ARBA00022679"/>
    </source>
</evidence>
<organism evidence="15 16">
    <name type="scientific">Lupinus luteus</name>
    <name type="common">European yellow lupine</name>
    <dbReference type="NCBI Taxonomy" id="3873"/>
    <lineage>
        <taxon>Eukaryota</taxon>
        <taxon>Viridiplantae</taxon>
        <taxon>Streptophyta</taxon>
        <taxon>Embryophyta</taxon>
        <taxon>Tracheophyta</taxon>
        <taxon>Spermatophyta</taxon>
        <taxon>Magnoliopsida</taxon>
        <taxon>eudicotyledons</taxon>
        <taxon>Gunneridae</taxon>
        <taxon>Pentapetalae</taxon>
        <taxon>rosids</taxon>
        <taxon>fabids</taxon>
        <taxon>Fabales</taxon>
        <taxon>Fabaceae</taxon>
        <taxon>Papilionoideae</taxon>
        <taxon>50 kb inversion clade</taxon>
        <taxon>genistoids sensu lato</taxon>
        <taxon>core genistoids</taxon>
        <taxon>Genisteae</taxon>
        <taxon>Lupinus</taxon>
    </lineage>
</organism>
<dbReference type="PROSITE" id="PS50011">
    <property type="entry name" value="PROTEIN_KINASE_DOM"/>
    <property type="match status" value="1"/>
</dbReference>
<evidence type="ECO:0000313" key="15">
    <source>
        <dbReference type="EMBL" id="CAL0299260.1"/>
    </source>
</evidence>
<evidence type="ECO:0000256" key="12">
    <source>
        <dbReference type="ARBA" id="ARBA00047899"/>
    </source>
</evidence>
<keyword evidence="8" id="KW-0418">Kinase</keyword>
<accession>A0AAV1VQK4</accession>
<feature type="domain" description="Protein kinase" evidence="14">
    <location>
        <begin position="1"/>
        <end position="228"/>
    </location>
</feature>
<keyword evidence="9" id="KW-0067">ATP-binding</keyword>
<keyword evidence="7" id="KW-0547">Nucleotide-binding</keyword>
<comment type="catalytic activity">
    <reaction evidence="12">
        <text>L-threonyl-[protein] + ATP = O-phospho-L-threonyl-[protein] + ADP + H(+)</text>
        <dbReference type="Rhea" id="RHEA:46608"/>
        <dbReference type="Rhea" id="RHEA-COMP:11060"/>
        <dbReference type="Rhea" id="RHEA-COMP:11605"/>
        <dbReference type="ChEBI" id="CHEBI:15378"/>
        <dbReference type="ChEBI" id="CHEBI:30013"/>
        <dbReference type="ChEBI" id="CHEBI:30616"/>
        <dbReference type="ChEBI" id="CHEBI:61977"/>
        <dbReference type="ChEBI" id="CHEBI:456216"/>
        <dbReference type="EC" id="2.7.11.1"/>
    </reaction>
</comment>
<evidence type="ECO:0000256" key="9">
    <source>
        <dbReference type="ARBA" id="ARBA00022840"/>
    </source>
</evidence>
<evidence type="ECO:0000256" key="1">
    <source>
        <dbReference type="ARBA" id="ARBA00004162"/>
    </source>
</evidence>
<dbReference type="EC" id="2.7.11.1" evidence="2"/>
<comment type="catalytic activity">
    <reaction evidence="13">
        <text>L-seryl-[protein] + ATP = O-phospho-L-seryl-[protein] + ADP + H(+)</text>
        <dbReference type="Rhea" id="RHEA:17989"/>
        <dbReference type="Rhea" id="RHEA-COMP:9863"/>
        <dbReference type="Rhea" id="RHEA-COMP:11604"/>
        <dbReference type="ChEBI" id="CHEBI:15378"/>
        <dbReference type="ChEBI" id="CHEBI:29999"/>
        <dbReference type="ChEBI" id="CHEBI:30616"/>
        <dbReference type="ChEBI" id="CHEBI:83421"/>
        <dbReference type="ChEBI" id="CHEBI:456216"/>
        <dbReference type="EC" id="2.7.11.1"/>
    </reaction>
</comment>
<dbReference type="Gene3D" id="1.10.510.10">
    <property type="entry name" value="Transferase(Phosphotransferase) domain 1"/>
    <property type="match status" value="1"/>
</dbReference>
<evidence type="ECO:0000259" key="14">
    <source>
        <dbReference type="PROSITE" id="PS50011"/>
    </source>
</evidence>
<dbReference type="SUPFAM" id="SSF56112">
    <property type="entry name" value="Protein kinase-like (PK-like)"/>
    <property type="match status" value="1"/>
</dbReference>
<keyword evidence="16" id="KW-1185">Reference proteome</keyword>
<gene>
    <name evidence="15" type="ORF">LLUT_LOCUS320</name>
</gene>
<keyword evidence="6" id="KW-0812">Transmembrane</keyword>
<evidence type="ECO:0000256" key="6">
    <source>
        <dbReference type="ARBA" id="ARBA00022692"/>
    </source>
</evidence>
<keyword evidence="10" id="KW-1133">Transmembrane helix</keyword>
<comment type="subcellular location">
    <subcellularLocation>
        <location evidence="1">Cell membrane</location>
        <topology evidence="1">Single-pass membrane protein</topology>
    </subcellularLocation>
</comment>
<reference evidence="15 16" key="1">
    <citation type="submission" date="2024-03" db="EMBL/GenBank/DDBJ databases">
        <authorList>
            <person name="Martinez-Hernandez J."/>
        </authorList>
    </citation>
    <scope>NUCLEOTIDE SEQUENCE [LARGE SCALE GENOMIC DNA]</scope>
</reference>
<evidence type="ECO:0000256" key="7">
    <source>
        <dbReference type="ARBA" id="ARBA00022741"/>
    </source>
</evidence>
<dbReference type="AlphaFoldDB" id="A0AAV1VQK4"/>
<proteinExistence type="predicted"/>
<dbReference type="InterPro" id="IPR047117">
    <property type="entry name" value="PERK1-13-like"/>
</dbReference>
<dbReference type="PANTHER" id="PTHR47982">
    <property type="entry name" value="PROLINE-RICH RECEPTOR-LIKE PROTEIN KINASE PERK4"/>
    <property type="match status" value="1"/>
</dbReference>
<dbReference type="PANTHER" id="PTHR47982:SF20">
    <property type="entry name" value="NON-SPECIFIC SERINE_THREONINE PROTEIN KINASE"/>
    <property type="match status" value="1"/>
</dbReference>
<evidence type="ECO:0000256" key="4">
    <source>
        <dbReference type="ARBA" id="ARBA00022527"/>
    </source>
</evidence>
<evidence type="ECO:0000313" key="16">
    <source>
        <dbReference type="Proteomes" id="UP001497480"/>
    </source>
</evidence>
<keyword evidence="11" id="KW-0472">Membrane</keyword>
<dbReference type="GO" id="GO:0005524">
    <property type="term" value="F:ATP binding"/>
    <property type="evidence" value="ECO:0007669"/>
    <property type="project" value="UniProtKB-KW"/>
</dbReference>
<evidence type="ECO:0000256" key="10">
    <source>
        <dbReference type="ARBA" id="ARBA00022989"/>
    </source>
</evidence>
<evidence type="ECO:0000256" key="2">
    <source>
        <dbReference type="ARBA" id="ARBA00012513"/>
    </source>
</evidence>
<dbReference type="InterPro" id="IPR000719">
    <property type="entry name" value="Prot_kinase_dom"/>
</dbReference>
<dbReference type="EMBL" id="CAXHTB010000001">
    <property type="protein sequence ID" value="CAL0299260.1"/>
    <property type="molecule type" value="Genomic_DNA"/>
</dbReference>
<evidence type="ECO:0000256" key="13">
    <source>
        <dbReference type="ARBA" id="ARBA00048679"/>
    </source>
</evidence>
<name>A0AAV1VQK4_LUPLU</name>
<dbReference type="GO" id="GO:0004674">
    <property type="term" value="F:protein serine/threonine kinase activity"/>
    <property type="evidence" value="ECO:0007669"/>
    <property type="project" value="UniProtKB-KW"/>
</dbReference>
<evidence type="ECO:0000256" key="11">
    <source>
        <dbReference type="ARBA" id="ARBA00023136"/>
    </source>
</evidence>
<keyword evidence="3" id="KW-1003">Cell membrane</keyword>
<keyword evidence="4" id="KW-0723">Serine/threonine-protein kinase</keyword>
<dbReference type="Proteomes" id="UP001497480">
    <property type="component" value="Unassembled WGS sequence"/>
</dbReference>
<dbReference type="GO" id="GO:0005886">
    <property type="term" value="C:plasma membrane"/>
    <property type="evidence" value="ECO:0007669"/>
    <property type="project" value="UniProtKB-SubCell"/>
</dbReference>
<evidence type="ECO:0000256" key="3">
    <source>
        <dbReference type="ARBA" id="ARBA00022475"/>
    </source>
</evidence>
<evidence type="ECO:0000256" key="8">
    <source>
        <dbReference type="ARBA" id="ARBA00022777"/>
    </source>
</evidence>
<comment type="caution">
    <text evidence="15">The sequence shown here is derived from an EMBL/GenBank/DDBJ whole genome shotgun (WGS) entry which is preliminary data.</text>
</comment>
<sequence>MGAWKTSLWDLMMSKNEQMGLLVPFLTPNTWRILPELLYMYISSIQHENLVILLGYCQENNLQFLVYAYVTNGCLSRHLYGLAHLYSLSPCFLHKNFKTANVLMDENFITKVADAGIHNFLWKFDIAGSSSHSILPRPVMFLNHIVHNKHRVEKSITALMLYTDQFFQHIASFLLKNCSQDYGFPELVLDSNQCNTNAILNKLKELNLLGKKIEFLELLFLIYATESD</sequence>